<proteinExistence type="predicted"/>
<name>A0ABZ2KK82_9BACT</name>
<dbReference type="Gene3D" id="2.30.300.10">
    <property type="entry name" value="Baseplate protein-like domain - beta roll fold"/>
    <property type="match status" value="1"/>
</dbReference>
<dbReference type="Proteomes" id="UP001379533">
    <property type="component" value="Chromosome"/>
</dbReference>
<gene>
    <name evidence="1" type="ORF">LZC95_19920</name>
</gene>
<evidence type="ECO:0000313" key="2">
    <source>
        <dbReference type="Proteomes" id="UP001379533"/>
    </source>
</evidence>
<accession>A0ABZ2KK82</accession>
<protein>
    <submittedName>
        <fullName evidence="1">Uncharacterized protein</fullName>
    </submittedName>
</protein>
<keyword evidence="2" id="KW-1185">Reference proteome</keyword>
<dbReference type="RefSeq" id="WP_394849707.1">
    <property type="nucleotide sequence ID" value="NZ_CP089982.1"/>
</dbReference>
<dbReference type="EMBL" id="CP089982">
    <property type="protein sequence ID" value="WXA99077.1"/>
    <property type="molecule type" value="Genomic_DNA"/>
</dbReference>
<sequence>MGDVAAHERGGLDDRVRLELGGQEVVVAESYEVRAGILSQPAAFGVRLGHGDVAAKLFKKYPPKTPFRLYIGDVLQQCGETDGYRAESSVGATEVTLRGRDSLAPLYDGYVERERSYLDSTFSELVRSALREVGLDPAKLRTSGRADRSIRAGVPITELGPPRTVDEIALSSGGRAPNPSGETNYAASIQTKLGERWFEFLRRYLDRGGLFLWSSTDGGFVLSQPNANLKPTYRIVRQRGKHDNSVNVLHAELVHETTHRHSEVVIYGRGGGRKFGRTKSRGSFVDNEMWQGFRQGPEAAGGPDAQGYRRPLVLRDANVSTPGQAEFLALRRLAEERRAGWSLVYRLAGHTTPAIQGGGRAVWTFDTLVEVSDDEFDLHETFYIENVEYVRGSDGTTTTIRLMRLRDLVFGGIDE</sequence>
<organism evidence="1 2">
    <name type="scientific">Pendulispora brunnea</name>
    <dbReference type="NCBI Taxonomy" id="2905690"/>
    <lineage>
        <taxon>Bacteria</taxon>
        <taxon>Pseudomonadati</taxon>
        <taxon>Myxococcota</taxon>
        <taxon>Myxococcia</taxon>
        <taxon>Myxococcales</taxon>
        <taxon>Sorangiineae</taxon>
        <taxon>Pendulisporaceae</taxon>
        <taxon>Pendulispora</taxon>
    </lineage>
</organism>
<dbReference type="SUPFAM" id="SSF69279">
    <property type="entry name" value="Phage tail proteins"/>
    <property type="match status" value="2"/>
</dbReference>
<reference evidence="1 2" key="1">
    <citation type="submission" date="2021-12" db="EMBL/GenBank/DDBJ databases">
        <title>Discovery of the Pendulisporaceae a myxobacterial family with distinct sporulation behavior and unique specialized metabolism.</title>
        <authorList>
            <person name="Garcia R."/>
            <person name="Popoff A."/>
            <person name="Bader C.D."/>
            <person name="Loehr J."/>
            <person name="Walesch S."/>
            <person name="Walt C."/>
            <person name="Boldt J."/>
            <person name="Bunk B."/>
            <person name="Haeckl F.J.F.P.J."/>
            <person name="Gunesch A.P."/>
            <person name="Birkelbach J."/>
            <person name="Nuebel U."/>
            <person name="Pietschmann T."/>
            <person name="Bach T."/>
            <person name="Mueller R."/>
        </authorList>
    </citation>
    <scope>NUCLEOTIDE SEQUENCE [LARGE SCALE GENOMIC DNA]</scope>
    <source>
        <strain evidence="1 2">MSr12523</strain>
    </source>
</reference>
<evidence type="ECO:0000313" key="1">
    <source>
        <dbReference type="EMBL" id="WXA99077.1"/>
    </source>
</evidence>